<accession>A0A3D2XA88</accession>
<dbReference type="InterPro" id="IPR009875">
    <property type="entry name" value="PilZ_domain"/>
</dbReference>
<proteinExistence type="predicted"/>
<reference evidence="3 4" key="1">
    <citation type="journal article" date="2018" name="Nat. Biotechnol.">
        <title>A standardized bacterial taxonomy based on genome phylogeny substantially revises the tree of life.</title>
        <authorList>
            <person name="Parks D.H."/>
            <person name="Chuvochina M."/>
            <person name="Waite D.W."/>
            <person name="Rinke C."/>
            <person name="Skarshewski A."/>
            <person name="Chaumeil P.A."/>
            <person name="Hugenholtz P."/>
        </authorList>
    </citation>
    <scope>NUCLEOTIDE SEQUENCE [LARGE SCALE GENOMIC DNA]</scope>
    <source>
        <strain evidence="3">UBA11728</strain>
    </source>
</reference>
<dbReference type="Pfam" id="PF12945">
    <property type="entry name" value="PilZNR"/>
    <property type="match status" value="1"/>
</dbReference>
<gene>
    <name evidence="3" type="ORF">DHW61_16905</name>
</gene>
<comment type="caution">
    <text evidence="3">The sequence shown here is derived from an EMBL/GenBank/DDBJ whole genome shotgun (WGS) entry which is preliminary data.</text>
</comment>
<sequence>MFKDIASVGDKIELVQINNQGKIINESKRHVSVVYELDETDYASIAIPIENSRLIPLEIGEYYLIYIFSKNGLFQCKAKVIKQFRIQSAYAAKIQIISDLEKQQRRQFFRLDIVQDMSFRVLTKNEWDEIKKLQNSFIDKSKMKEIMKQDQTNTYTWQDGFMIDISGGGMKFNSKEICKEDDILQVKFTLVMESGYKNFLIYTKVISCSEAKNLKDIYAKRIVFLNIKSDEREAIVRYIFEEERKRRNKENRLS</sequence>
<evidence type="ECO:0000259" key="1">
    <source>
        <dbReference type="Pfam" id="PF07238"/>
    </source>
</evidence>
<dbReference type="Gene3D" id="2.40.10.220">
    <property type="entry name" value="predicted glycosyltransferase like domains"/>
    <property type="match status" value="1"/>
</dbReference>
<evidence type="ECO:0000259" key="2">
    <source>
        <dbReference type="Pfam" id="PF12945"/>
    </source>
</evidence>
<dbReference type="AlphaFoldDB" id="A0A3D2XA88"/>
<dbReference type="Pfam" id="PF07238">
    <property type="entry name" value="PilZ"/>
    <property type="match status" value="1"/>
</dbReference>
<dbReference type="InterPro" id="IPR009926">
    <property type="entry name" value="T3SS_YcgR_PilZN"/>
</dbReference>
<evidence type="ECO:0000313" key="3">
    <source>
        <dbReference type="EMBL" id="HCL04060.1"/>
    </source>
</evidence>
<protein>
    <recommendedName>
        <fullName evidence="5">Type IV pilus assembly PilZ</fullName>
    </recommendedName>
</protein>
<evidence type="ECO:0008006" key="5">
    <source>
        <dbReference type="Google" id="ProtNLM"/>
    </source>
</evidence>
<dbReference type="GO" id="GO:0035438">
    <property type="term" value="F:cyclic-di-GMP binding"/>
    <property type="evidence" value="ECO:0007669"/>
    <property type="project" value="InterPro"/>
</dbReference>
<name>A0A3D2XA88_9FIRM</name>
<feature type="domain" description="Type III secretion system flagellar brake protein YcgR PilZN" evidence="2">
    <location>
        <begin position="24"/>
        <end position="85"/>
    </location>
</feature>
<organism evidence="3 4">
    <name type="scientific">Lachnoclostridium phytofermentans</name>
    <dbReference type="NCBI Taxonomy" id="66219"/>
    <lineage>
        <taxon>Bacteria</taxon>
        <taxon>Bacillati</taxon>
        <taxon>Bacillota</taxon>
        <taxon>Clostridia</taxon>
        <taxon>Lachnospirales</taxon>
        <taxon>Lachnospiraceae</taxon>
    </lineage>
</organism>
<dbReference type="EMBL" id="DPVV01000552">
    <property type="protein sequence ID" value="HCL04060.1"/>
    <property type="molecule type" value="Genomic_DNA"/>
</dbReference>
<feature type="domain" description="PilZ" evidence="1">
    <location>
        <begin position="157"/>
        <end position="241"/>
    </location>
</feature>
<dbReference type="Proteomes" id="UP000262969">
    <property type="component" value="Unassembled WGS sequence"/>
</dbReference>
<evidence type="ECO:0000313" key="4">
    <source>
        <dbReference type="Proteomes" id="UP000262969"/>
    </source>
</evidence>